<dbReference type="Proteomes" id="UP001374803">
    <property type="component" value="Chromosome"/>
</dbReference>
<evidence type="ECO:0000313" key="3">
    <source>
        <dbReference type="EMBL" id="WXB05448.1"/>
    </source>
</evidence>
<organism evidence="3 4">
    <name type="scientific">Pendulispora rubella</name>
    <dbReference type="NCBI Taxonomy" id="2741070"/>
    <lineage>
        <taxon>Bacteria</taxon>
        <taxon>Pseudomonadati</taxon>
        <taxon>Myxococcota</taxon>
        <taxon>Myxococcia</taxon>
        <taxon>Myxococcales</taxon>
        <taxon>Sorangiineae</taxon>
        <taxon>Pendulisporaceae</taxon>
        <taxon>Pendulispora</taxon>
    </lineage>
</organism>
<keyword evidence="2" id="KW-0812">Transmembrane</keyword>
<sequence length="129" mass="13970">MSSARRLQYPAPGFMDDAERTSLPPAPAKEQPEITLKIRRTTTWGGRPWFVTLAGYVIGLVAAAAGVVFFITGNDAAVRAELAERGLWDVKVTLQGPFAYRFSGKKRAASCTGSVSRTPFSTTVTENCQ</sequence>
<keyword evidence="4" id="KW-1185">Reference proteome</keyword>
<evidence type="ECO:0000256" key="1">
    <source>
        <dbReference type="SAM" id="MobiDB-lite"/>
    </source>
</evidence>
<evidence type="ECO:0000256" key="2">
    <source>
        <dbReference type="SAM" id="Phobius"/>
    </source>
</evidence>
<accession>A0ABZ2L3M0</accession>
<reference evidence="3" key="1">
    <citation type="submission" date="2021-12" db="EMBL/GenBank/DDBJ databases">
        <title>Discovery of the Pendulisporaceae a myxobacterial family with distinct sporulation behavior and unique specialized metabolism.</title>
        <authorList>
            <person name="Garcia R."/>
            <person name="Popoff A."/>
            <person name="Bader C.D."/>
            <person name="Loehr J."/>
            <person name="Walesch S."/>
            <person name="Walt C."/>
            <person name="Boldt J."/>
            <person name="Bunk B."/>
            <person name="Haeckl F.J.F.P.J."/>
            <person name="Gunesch A.P."/>
            <person name="Birkelbach J."/>
            <person name="Nuebel U."/>
            <person name="Pietschmann T."/>
            <person name="Bach T."/>
            <person name="Mueller R."/>
        </authorList>
    </citation>
    <scope>NUCLEOTIDE SEQUENCE</scope>
    <source>
        <strain evidence="3">MSr11367</strain>
    </source>
</reference>
<evidence type="ECO:0000313" key="4">
    <source>
        <dbReference type="Proteomes" id="UP001374803"/>
    </source>
</evidence>
<dbReference type="RefSeq" id="WP_394835093.1">
    <property type="nucleotide sequence ID" value="NZ_CP089983.1"/>
</dbReference>
<keyword evidence="2" id="KW-0472">Membrane</keyword>
<keyword evidence="2" id="KW-1133">Transmembrane helix</keyword>
<dbReference type="EMBL" id="CP089983">
    <property type="protein sequence ID" value="WXB05448.1"/>
    <property type="molecule type" value="Genomic_DNA"/>
</dbReference>
<feature type="transmembrane region" description="Helical" evidence="2">
    <location>
        <begin position="49"/>
        <end position="71"/>
    </location>
</feature>
<proteinExistence type="predicted"/>
<feature type="region of interest" description="Disordered" evidence="1">
    <location>
        <begin position="1"/>
        <end position="30"/>
    </location>
</feature>
<protein>
    <submittedName>
        <fullName evidence="3">Uncharacterized protein</fullName>
    </submittedName>
</protein>
<gene>
    <name evidence="3" type="ORF">LVJ94_52205</name>
</gene>
<name>A0ABZ2L3M0_9BACT</name>